<dbReference type="InterPro" id="IPR024072">
    <property type="entry name" value="DHFR-like_dom_sf"/>
</dbReference>
<name>A0ABV6KF24_9BACI</name>
<sequence>MDRPYIICHMATSLDGKVAGDYLKVERQADFAAIYEKIHDSYESKAWMCGRVTMEEHFTFGHKLDLKDEDIPPIPKTDFVANKNAESFAVAVDPSGKLGWTENSIKSWNEHRTDDHIVEVLTEQVSDAFLNHLRKVGISYIFGGKERLNFTVVVQKLKSQFSIDKLMLEGGGFINGSLLNEGLIDELSLLLVPIADGASDSVTLFETSPFLNKPKPVNFSLTAIEKLDDSGLWIRYVTQKNS</sequence>
<dbReference type="Proteomes" id="UP001589838">
    <property type="component" value="Unassembled WGS sequence"/>
</dbReference>
<comment type="pathway">
    <text evidence="1">Cofactor biosynthesis; riboflavin biosynthesis.</text>
</comment>
<accession>A0ABV6KF24</accession>
<dbReference type="Pfam" id="PF01872">
    <property type="entry name" value="RibD_C"/>
    <property type="match status" value="1"/>
</dbReference>
<dbReference type="PANTHER" id="PTHR38011:SF7">
    <property type="entry name" value="2,5-DIAMINO-6-RIBOSYLAMINO-4(3H)-PYRIMIDINONE 5'-PHOSPHATE REDUCTASE"/>
    <property type="match status" value="1"/>
</dbReference>
<evidence type="ECO:0000313" key="6">
    <source>
        <dbReference type="Proteomes" id="UP001589838"/>
    </source>
</evidence>
<dbReference type="RefSeq" id="WP_335961712.1">
    <property type="nucleotide sequence ID" value="NZ_JAXBLX010000020.1"/>
</dbReference>
<dbReference type="InterPro" id="IPR002734">
    <property type="entry name" value="RibDG_C"/>
</dbReference>
<evidence type="ECO:0000256" key="2">
    <source>
        <dbReference type="ARBA" id="ARBA00022857"/>
    </source>
</evidence>
<dbReference type="EMBL" id="JBHLUX010000037">
    <property type="protein sequence ID" value="MFC0471922.1"/>
    <property type="molecule type" value="Genomic_DNA"/>
</dbReference>
<keyword evidence="6" id="KW-1185">Reference proteome</keyword>
<reference evidence="5 6" key="1">
    <citation type="submission" date="2024-09" db="EMBL/GenBank/DDBJ databases">
        <authorList>
            <person name="Sun Q."/>
            <person name="Mori K."/>
        </authorList>
    </citation>
    <scope>NUCLEOTIDE SEQUENCE [LARGE SCALE GENOMIC DNA]</scope>
    <source>
        <strain evidence="5 6">NCAIM B.02610</strain>
    </source>
</reference>
<keyword evidence="2" id="KW-0521">NADP</keyword>
<evidence type="ECO:0000256" key="1">
    <source>
        <dbReference type="ARBA" id="ARBA00005104"/>
    </source>
</evidence>
<keyword evidence="3" id="KW-0560">Oxidoreductase</keyword>
<dbReference type="Gene3D" id="3.40.430.10">
    <property type="entry name" value="Dihydrofolate Reductase, subunit A"/>
    <property type="match status" value="1"/>
</dbReference>
<evidence type="ECO:0000256" key="3">
    <source>
        <dbReference type="ARBA" id="ARBA00023002"/>
    </source>
</evidence>
<evidence type="ECO:0000313" key="5">
    <source>
        <dbReference type="EMBL" id="MFC0471922.1"/>
    </source>
</evidence>
<protein>
    <submittedName>
        <fullName evidence="5">RibD family protein</fullName>
    </submittedName>
</protein>
<feature type="domain" description="Bacterial bifunctional deaminase-reductase C-terminal" evidence="4">
    <location>
        <begin position="121"/>
        <end position="228"/>
    </location>
</feature>
<gene>
    <name evidence="5" type="ORF">ACFFHM_15825</name>
</gene>
<evidence type="ECO:0000259" key="4">
    <source>
        <dbReference type="Pfam" id="PF01872"/>
    </source>
</evidence>
<dbReference type="PANTHER" id="PTHR38011">
    <property type="entry name" value="DIHYDROFOLATE REDUCTASE FAMILY PROTEIN (AFU_ORTHOLOGUE AFUA_8G06820)"/>
    <property type="match status" value="1"/>
</dbReference>
<comment type="caution">
    <text evidence="5">The sequence shown here is derived from an EMBL/GenBank/DDBJ whole genome shotgun (WGS) entry which is preliminary data.</text>
</comment>
<dbReference type="SUPFAM" id="SSF53597">
    <property type="entry name" value="Dihydrofolate reductase-like"/>
    <property type="match status" value="1"/>
</dbReference>
<dbReference type="InterPro" id="IPR050765">
    <property type="entry name" value="Riboflavin_Biosynth_HTPR"/>
</dbReference>
<proteinExistence type="predicted"/>
<organism evidence="5 6">
    <name type="scientific">Halalkalibacter kiskunsagensis</name>
    <dbReference type="NCBI Taxonomy" id="1548599"/>
    <lineage>
        <taxon>Bacteria</taxon>
        <taxon>Bacillati</taxon>
        <taxon>Bacillota</taxon>
        <taxon>Bacilli</taxon>
        <taxon>Bacillales</taxon>
        <taxon>Bacillaceae</taxon>
        <taxon>Halalkalibacter</taxon>
    </lineage>
</organism>